<reference evidence="2" key="1">
    <citation type="journal article" date="2017" name="Nat. Ecol. Evol.">
        <title>Genome expansion and lineage-specific genetic innovations in the forest pathogenic fungi Armillaria.</title>
        <authorList>
            <person name="Sipos G."/>
            <person name="Prasanna A.N."/>
            <person name="Walter M.C."/>
            <person name="O'Connor E."/>
            <person name="Balint B."/>
            <person name="Krizsan K."/>
            <person name="Kiss B."/>
            <person name="Hess J."/>
            <person name="Varga T."/>
            <person name="Slot J."/>
            <person name="Riley R."/>
            <person name="Boka B."/>
            <person name="Rigling D."/>
            <person name="Barry K."/>
            <person name="Lee J."/>
            <person name="Mihaltcheva S."/>
            <person name="LaButti K."/>
            <person name="Lipzen A."/>
            <person name="Waldron R."/>
            <person name="Moloney N.M."/>
            <person name="Sperisen C."/>
            <person name="Kredics L."/>
            <person name="Vagvoelgyi C."/>
            <person name="Patrignani A."/>
            <person name="Fitzpatrick D."/>
            <person name="Nagy I."/>
            <person name="Doyle S."/>
            <person name="Anderson J.B."/>
            <person name="Grigoriev I.V."/>
            <person name="Gueldener U."/>
            <person name="Muensterkoetter M."/>
            <person name="Nagy L.G."/>
        </authorList>
    </citation>
    <scope>NUCLEOTIDE SEQUENCE [LARGE SCALE GENOMIC DNA]</scope>
    <source>
        <strain evidence="2">28-4</strain>
    </source>
</reference>
<dbReference type="EMBL" id="KZ293493">
    <property type="protein sequence ID" value="PBK60021.1"/>
    <property type="molecule type" value="Genomic_DNA"/>
</dbReference>
<dbReference type="InterPro" id="IPR012337">
    <property type="entry name" value="RNaseH-like_sf"/>
</dbReference>
<dbReference type="Proteomes" id="UP000218334">
    <property type="component" value="Unassembled WGS sequence"/>
</dbReference>
<proteinExistence type="predicted"/>
<accession>A0A2H3AMD8</accession>
<name>A0A2H3AMD8_9AGAR</name>
<keyword evidence="2" id="KW-1185">Reference proteome</keyword>
<dbReference type="STRING" id="1076256.A0A2H3AMD8"/>
<evidence type="ECO:0000313" key="2">
    <source>
        <dbReference type="Proteomes" id="UP000218334"/>
    </source>
</evidence>
<dbReference type="SUPFAM" id="SSF53098">
    <property type="entry name" value="Ribonuclease H-like"/>
    <property type="match status" value="1"/>
</dbReference>
<dbReference type="GO" id="GO:0003676">
    <property type="term" value="F:nucleic acid binding"/>
    <property type="evidence" value="ECO:0007669"/>
    <property type="project" value="InterPro"/>
</dbReference>
<protein>
    <submittedName>
        <fullName evidence="1">Ribonuclease H-like protein</fullName>
    </submittedName>
</protein>
<evidence type="ECO:0000313" key="1">
    <source>
        <dbReference type="EMBL" id="PBK60021.1"/>
    </source>
</evidence>
<dbReference type="Gene3D" id="3.30.420.10">
    <property type="entry name" value="Ribonuclease H-like superfamily/Ribonuclease H"/>
    <property type="match status" value="1"/>
</dbReference>
<gene>
    <name evidence="1" type="ORF">ARMSODRAFT_898579</name>
</gene>
<sequence>MRDLPATRVTRHGIDQPENDPTTVYIAGQSLDENSDDARAGIGVWFGPNDARNLALRAPPNYQSAHAGAVWAILAAVGAINHSKRLDVRCRSASIIRALTLHLKDNESRGWEGIPDSVPLQAAVYAMRQHGARITFTWTGIRNQTHNRGSEGAKSQALIGAWRDQSNTVSLEIPERFRTRGAEIGAMTQSLAYRMILKRTKAPQRRTTLVNLDITRWAINSVISLTPTDTQIWNSLRCPDFSREIRTFLWKTIHGVHATGEIWEKISGREHLAACLHCEVIETMEHIQLECDIPAQKIVWRLAQQLWENKFPNIAWPRMKSGLIMGVALVKFKNSSGQTVAGADRLFRILVMESAWLIWKLRNERRIQNEDDPERWHSQQEIHNRWLSMINLRLKIDCLLTSSGKYGDKAMPAKTVAATWSGILKDEEGLSDDWIKDTSDHKTEVLVGIEPLRPNPRPRGRHR</sequence>
<dbReference type="InterPro" id="IPR036397">
    <property type="entry name" value="RNaseH_sf"/>
</dbReference>
<dbReference type="AlphaFoldDB" id="A0A2H3AMD8"/>
<organism evidence="1 2">
    <name type="scientific">Armillaria solidipes</name>
    <dbReference type="NCBI Taxonomy" id="1076256"/>
    <lineage>
        <taxon>Eukaryota</taxon>
        <taxon>Fungi</taxon>
        <taxon>Dikarya</taxon>
        <taxon>Basidiomycota</taxon>
        <taxon>Agaricomycotina</taxon>
        <taxon>Agaricomycetes</taxon>
        <taxon>Agaricomycetidae</taxon>
        <taxon>Agaricales</taxon>
        <taxon>Marasmiineae</taxon>
        <taxon>Physalacriaceae</taxon>
        <taxon>Armillaria</taxon>
    </lineage>
</organism>